<dbReference type="GO" id="GO:0004565">
    <property type="term" value="F:beta-galactosidase activity"/>
    <property type="evidence" value="ECO:0007669"/>
    <property type="project" value="UniProtKB-EC"/>
</dbReference>
<dbReference type="FunFam" id="3.20.20.80:FF:000018">
    <property type="entry name" value="Beta-galactosidase"/>
    <property type="match status" value="1"/>
</dbReference>
<dbReference type="EMBL" id="JACRSO010000001">
    <property type="protein sequence ID" value="MBC8528308.1"/>
    <property type="molecule type" value="Genomic_DNA"/>
</dbReference>
<dbReference type="InterPro" id="IPR004199">
    <property type="entry name" value="B-gal_small/dom_5"/>
</dbReference>
<evidence type="ECO:0000256" key="8">
    <source>
        <dbReference type="RuleBase" id="RU361154"/>
    </source>
</evidence>
<dbReference type="InterPro" id="IPR050347">
    <property type="entry name" value="Bact_Beta-galactosidase"/>
</dbReference>
<evidence type="ECO:0000313" key="11">
    <source>
        <dbReference type="Proteomes" id="UP000654279"/>
    </source>
</evidence>
<dbReference type="Gene3D" id="3.20.20.80">
    <property type="entry name" value="Glycosidases"/>
    <property type="match status" value="1"/>
</dbReference>
<dbReference type="Pfam" id="PF02836">
    <property type="entry name" value="Glyco_hydro_2_C"/>
    <property type="match status" value="1"/>
</dbReference>
<dbReference type="PRINTS" id="PR00132">
    <property type="entry name" value="GLHYDRLASE2"/>
</dbReference>
<dbReference type="SUPFAM" id="SSF74650">
    <property type="entry name" value="Galactose mutarotase-like"/>
    <property type="match status" value="1"/>
</dbReference>
<evidence type="ECO:0000256" key="5">
    <source>
        <dbReference type="ARBA" id="ARBA00022801"/>
    </source>
</evidence>
<evidence type="ECO:0000256" key="3">
    <source>
        <dbReference type="ARBA" id="ARBA00012756"/>
    </source>
</evidence>
<dbReference type="AlphaFoldDB" id="A0A926CY62"/>
<dbReference type="Pfam" id="PF00703">
    <property type="entry name" value="Glyco_hydro_2"/>
    <property type="match status" value="1"/>
</dbReference>
<keyword evidence="6 8" id="KW-0326">Glycosidase</keyword>
<dbReference type="InterPro" id="IPR006102">
    <property type="entry name" value="Ig-like_GH2"/>
</dbReference>
<feature type="domain" description="Beta galactosidase small chain/" evidence="9">
    <location>
        <begin position="725"/>
        <end position="996"/>
    </location>
</feature>
<dbReference type="SUPFAM" id="SSF51445">
    <property type="entry name" value="(Trans)glycosidases"/>
    <property type="match status" value="1"/>
</dbReference>
<dbReference type="InterPro" id="IPR006101">
    <property type="entry name" value="Glyco_hydro_2"/>
</dbReference>
<proteinExistence type="inferred from homology"/>
<dbReference type="Gene3D" id="2.60.40.10">
    <property type="entry name" value="Immunoglobulins"/>
    <property type="match status" value="2"/>
</dbReference>
<evidence type="ECO:0000313" key="10">
    <source>
        <dbReference type="EMBL" id="MBC8528308.1"/>
    </source>
</evidence>
<dbReference type="SMART" id="SM01038">
    <property type="entry name" value="Bgal_small_N"/>
    <property type="match status" value="1"/>
</dbReference>
<protein>
    <recommendedName>
        <fullName evidence="4 8">Beta-galactosidase</fullName>
        <ecNumber evidence="3 8">3.2.1.23</ecNumber>
    </recommendedName>
    <alternativeName>
        <fullName evidence="7 8">Lactase</fullName>
    </alternativeName>
</protein>
<keyword evidence="11" id="KW-1185">Reference proteome</keyword>
<comment type="catalytic activity">
    <reaction evidence="1 8">
        <text>Hydrolysis of terminal non-reducing beta-D-galactose residues in beta-D-galactosides.</text>
        <dbReference type="EC" id="3.2.1.23"/>
    </reaction>
</comment>
<dbReference type="InterPro" id="IPR032312">
    <property type="entry name" value="LacZ_4"/>
</dbReference>
<dbReference type="SUPFAM" id="SSF49785">
    <property type="entry name" value="Galactose-binding domain-like"/>
    <property type="match status" value="1"/>
</dbReference>
<dbReference type="PANTHER" id="PTHR46323">
    <property type="entry name" value="BETA-GALACTOSIDASE"/>
    <property type="match status" value="1"/>
</dbReference>
<dbReference type="Proteomes" id="UP000654279">
    <property type="component" value="Unassembled WGS sequence"/>
</dbReference>
<dbReference type="Gene3D" id="2.70.98.10">
    <property type="match status" value="1"/>
</dbReference>
<evidence type="ECO:0000256" key="1">
    <source>
        <dbReference type="ARBA" id="ARBA00001412"/>
    </source>
</evidence>
<keyword evidence="5 8" id="KW-0378">Hydrolase</keyword>
<dbReference type="GO" id="GO:0030246">
    <property type="term" value="F:carbohydrate binding"/>
    <property type="evidence" value="ECO:0007669"/>
    <property type="project" value="InterPro"/>
</dbReference>
<dbReference type="InterPro" id="IPR013783">
    <property type="entry name" value="Ig-like_fold"/>
</dbReference>
<name>A0A926CY62_9FIRM</name>
<evidence type="ECO:0000259" key="9">
    <source>
        <dbReference type="SMART" id="SM01038"/>
    </source>
</evidence>
<dbReference type="GO" id="GO:0005990">
    <property type="term" value="P:lactose catabolic process"/>
    <property type="evidence" value="ECO:0007669"/>
    <property type="project" value="TreeGrafter"/>
</dbReference>
<dbReference type="InterPro" id="IPR011013">
    <property type="entry name" value="Gal_mutarotase_sf_dom"/>
</dbReference>
<evidence type="ECO:0000256" key="4">
    <source>
        <dbReference type="ARBA" id="ARBA00013303"/>
    </source>
</evidence>
<accession>A0A926CY62</accession>
<dbReference type="InterPro" id="IPR014718">
    <property type="entry name" value="GH-type_carb-bd"/>
</dbReference>
<dbReference type="PROSITE" id="PS00608">
    <property type="entry name" value="GLYCOSYL_HYDROL_F2_2"/>
    <property type="match status" value="1"/>
</dbReference>
<dbReference type="PANTHER" id="PTHR46323:SF2">
    <property type="entry name" value="BETA-GALACTOSIDASE"/>
    <property type="match status" value="1"/>
</dbReference>
<gene>
    <name evidence="10" type="ORF">H8699_02490</name>
</gene>
<evidence type="ECO:0000256" key="6">
    <source>
        <dbReference type="ARBA" id="ARBA00023295"/>
    </source>
</evidence>
<dbReference type="InterPro" id="IPR006103">
    <property type="entry name" value="Glyco_hydro_2_cat"/>
</dbReference>
<evidence type="ECO:0000256" key="7">
    <source>
        <dbReference type="ARBA" id="ARBA00032230"/>
    </source>
</evidence>
<dbReference type="RefSeq" id="WP_249284335.1">
    <property type="nucleotide sequence ID" value="NZ_JACRSO010000001.1"/>
</dbReference>
<dbReference type="Pfam" id="PF16353">
    <property type="entry name" value="LacZ_4"/>
    <property type="match status" value="1"/>
</dbReference>
<dbReference type="InterPro" id="IPR023230">
    <property type="entry name" value="Glyco_hydro_2_CS"/>
</dbReference>
<dbReference type="InterPro" id="IPR023232">
    <property type="entry name" value="Glyco_hydro_2_AS"/>
</dbReference>
<dbReference type="Gene3D" id="2.60.120.260">
    <property type="entry name" value="Galactose-binding domain-like"/>
    <property type="match status" value="1"/>
</dbReference>
<dbReference type="InterPro" id="IPR017853">
    <property type="entry name" value="GH"/>
</dbReference>
<dbReference type="Pfam" id="PF02837">
    <property type="entry name" value="Glyco_hydro_2_N"/>
    <property type="match status" value="1"/>
</dbReference>
<dbReference type="InterPro" id="IPR036156">
    <property type="entry name" value="Beta-gal/glucu_dom_sf"/>
</dbReference>
<evidence type="ECO:0000256" key="2">
    <source>
        <dbReference type="ARBA" id="ARBA00007401"/>
    </source>
</evidence>
<comment type="similarity">
    <text evidence="2 8">Belongs to the glycosyl hydrolase 2 family.</text>
</comment>
<dbReference type="Pfam" id="PF02929">
    <property type="entry name" value="Bgal_small_N"/>
    <property type="match status" value="1"/>
</dbReference>
<dbReference type="EC" id="3.2.1.23" evidence="3 8"/>
<sequence>MAKDLENIAVLSAGRLPSRATMYPYAREEAALTFQRELSPYFKLLSGVWAFRYAENAGGFSPAEVLDTSAVETLKWDETPVPSCWQMQGYGRNQYTNIRYPFPVDPPYVPDQNPVGFYRRAFRLPAAFAGRRVHLHFDGVAGFFYVYLNGSRVGFSQGAHLPSEFDITAFLREGDNYLDVVVFQWSFASYLEDQDMWRMNGIFRDVYLTAQGPVYLADVYTRTAFEGRDGVLRITPAMAGNKDTTGYTLSAKLYGPRGQLAASGSFASLQEEMTLRVPDVTPWNCEVPALYTLVLALEGPGGLQQISPLRIGFKEVAVHDGQLWVNGVSVKLKGVNRHDFSPDRGYAVTFEEMERDVRLMKQYNINTVRTSHYPNDPRFLDLCDRYGLFVIDECDIETHGMEEVGNVSAISDDAAWQQAYLERAHRMVLRDRNHPSVIIWSLGNESGHGQNHVAMAQAIRSLDPTRPIHYEGGYDSAELDIVSRMYATLEECIRQGAQVQDERPFFQCEYAHAMGNGPGHLKDYWDAFYRYPRLIGGCVWEWADHGIRVQDEGGASHFAYGGDFGEYPHDSNFCIDGLCNPDRVPHESLKAYKWIIQPVHITAAHPEQGRITVENRHFFRDLGYLTPSWSLRVDGRAVASGALAPLYIGPGESRELELPFPQRLPIPGVWSLQVSFALAQDTLWAHAGHRVAFQQFLLPDTAAAPQLPLAALPSMQTQSDGRVLTVTGTDFTARFDLTQGNLCALGYQGLELIAKGPQPNFWRAPTDNDAHAIEEVWRKAGLHRLQTRKRDCSWHYNKDGTLTVCACARLAAAACPPVADIISTYTVYGNGDIDLKVDFRPQDYLPYLPRMGVTLALDPALENLTYLGLGPGQTYCDLKENASFGLWRSTVSQQYVDYIRPQEYGNHYDTRMLALLSPHGLGLAVIARQPFEFSARHHTDAQLEKATHDVSLARTEQVILSLDAAQGGLGSNSCGPEPLPQHRLYPKRRQLHVLLRPVHLSHGDLPAFCRALPPERDTL</sequence>
<dbReference type="InterPro" id="IPR008979">
    <property type="entry name" value="Galactose-bd-like_sf"/>
</dbReference>
<reference evidence="10" key="1">
    <citation type="submission" date="2020-08" db="EMBL/GenBank/DDBJ databases">
        <title>Genome public.</title>
        <authorList>
            <person name="Liu C."/>
            <person name="Sun Q."/>
        </authorList>
    </citation>
    <scope>NUCLEOTIDE SEQUENCE</scope>
    <source>
        <strain evidence="10">NSJ-44</strain>
    </source>
</reference>
<dbReference type="InterPro" id="IPR006104">
    <property type="entry name" value="Glyco_hydro_2_N"/>
</dbReference>
<dbReference type="SUPFAM" id="SSF49303">
    <property type="entry name" value="beta-Galactosidase/glucuronidase domain"/>
    <property type="match status" value="2"/>
</dbReference>
<dbReference type="PROSITE" id="PS00719">
    <property type="entry name" value="GLYCOSYL_HYDROL_F2_1"/>
    <property type="match status" value="1"/>
</dbReference>
<comment type="caution">
    <text evidence="10">The sequence shown here is derived from an EMBL/GenBank/DDBJ whole genome shotgun (WGS) entry which is preliminary data.</text>
</comment>
<dbReference type="GO" id="GO:0009341">
    <property type="term" value="C:beta-galactosidase complex"/>
    <property type="evidence" value="ECO:0007669"/>
    <property type="project" value="InterPro"/>
</dbReference>
<organism evidence="10 11">
    <name type="scientific">Luoshenia tenuis</name>
    <dbReference type="NCBI Taxonomy" id="2763654"/>
    <lineage>
        <taxon>Bacteria</taxon>
        <taxon>Bacillati</taxon>
        <taxon>Bacillota</taxon>
        <taxon>Clostridia</taxon>
        <taxon>Christensenellales</taxon>
        <taxon>Christensenellaceae</taxon>
        <taxon>Luoshenia</taxon>
    </lineage>
</organism>